<name>A0AAV7QBE6_PLEWA</name>
<evidence type="ECO:0000313" key="10">
    <source>
        <dbReference type="EMBL" id="KAJ1136899.1"/>
    </source>
</evidence>
<dbReference type="InterPro" id="IPR000471">
    <property type="entry name" value="Interferon_alpha/beta/delta"/>
</dbReference>
<keyword evidence="3 8" id="KW-0202">Cytokine</keyword>
<dbReference type="Pfam" id="PF00143">
    <property type="entry name" value="Interferon"/>
    <property type="match status" value="1"/>
</dbReference>
<evidence type="ECO:0000256" key="1">
    <source>
        <dbReference type="ARBA" id="ARBA00004613"/>
    </source>
</evidence>
<sequence>MARLTLVTGVFLLCGGYVLCQKCVFSHHQQKKFNENSQLLLEKMGGDFPLQCLSEKMSMKFPRKVMKAKDRQTQRSLQLTIFNILHPINKINEILSKNLDKTGWDIRRTDMFIQGLRRQTDRLAECLSEDLDGKANNKLKKYFKEMKKYIQEKTYSSCAWENIRAELKLCLKIVDRLSSKLLTLKGRRE</sequence>
<feature type="chain" id="PRO_5043978432" evidence="9">
    <location>
        <begin position="21"/>
        <end position="189"/>
    </location>
</feature>
<dbReference type="GO" id="GO:0005125">
    <property type="term" value="F:cytokine activity"/>
    <property type="evidence" value="ECO:0007669"/>
    <property type="project" value="UniProtKB-KW"/>
</dbReference>
<evidence type="ECO:0000256" key="4">
    <source>
        <dbReference type="ARBA" id="ARBA00022525"/>
    </source>
</evidence>
<dbReference type="SMART" id="SM00076">
    <property type="entry name" value="IFabd"/>
    <property type="match status" value="1"/>
</dbReference>
<proteinExistence type="inferred from homology"/>
<evidence type="ECO:0000256" key="5">
    <source>
        <dbReference type="ARBA" id="ARBA00022729"/>
    </source>
</evidence>
<dbReference type="EMBL" id="JANPWB010000010">
    <property type="protein sequence ID" value="KAJ1136899.1"/>
    <property type="molecule type" value="Genomic_DNA"/>
</dbReference>
<keyword evidence="11" id="KW-1185">Reference proteome</keyword>
<dbReference type="GO" id="GO:0006955">
    <property type="term" value="P:immune response"/>
    <property type="evidence" value="ECO:0007669"/>
    <property type="project" value="UniProtKB-ARBA"/>
</dbReference>
<protein>
    <submittedName>
        <fullName evidence="10">Uncharacterized protein</fullName>
    </submittedName>
</protein>
<dbReference type="InterPro" id="IPR009079">
    <property type="entry name" value="4_helix_cytokine-like_core"/>
</dbReference>
<evidence type="ECO:0000256" key="7">
    <source>
        <dbReference type="ARBA" id="ARBA00023157"/>
    </source>
</evidence>
<evidence type="ECO:0000256" key="6">
    <source>
        <dbReference type="ARBA" id="ARBA00023118"/>
    </source>
</evidence>
<comment type="caution">
    <text evidence="10">The sequence shown here is derived from an EMBL/GenBank/DDBJ whole genome shotgun (WGS) entry which is preliminary data.</text>
</comment>
<dbReference type="GO" id="GO:0051607">
    <property type="term" value="P:defense response to virus"/>
    <property type="evidence" value="ECO:0007669"/>
    <property type="project" value="UniProtKB-KW"/>
</dbReference>
<comment type="subcellular location">
    <subcellularLocation>
        <location evidence="1">Secreted</location>
    </subcellularLocation>
</comment>
<feature type="signal peptide" evidence="9">
    <location>
        <begin position="1"/>
        <end position="20"/>
    </location>
</feature>
<evidence type="ECO:0000256" key="8">
    <source>
        <dbReference type="RuleBase" id="RU000436"/>
    </source>
</evidence>
<comment type="similarity">
    <text evidence="2 8">Belongs to the alpha/beta interferon family.</text>
</comment>
<dbReference type="Gene3D" id="1.20.1250.10">
    <property type="match status" value="1"/>
</dbReference>
<organism evidence="10 11">
    <name type="scientific">Pleurodeles waltl</name>
    <name type="common">Iberian ribbed newt</name>
    <dbReference type="NCBI Taxonomy" id="8319"/>
    <lineage>
        <taxon>Eukaryota</taxon>
        <taxon>Metazoa</taxon>
        <taxon>Chordata</taxon>
        <taxon>Craniata</taxon>
        <taxon>Vertebrata</taxon>
        <taxon>Euteleostomi</taxon>
        <taxon>Amphibia</taxon>
        <taxon>Batrachia</taxon>
        <taxon>Caudata</taxon>
        <taxon>Salamandroidea</taxon>
        <taxon>Salamandridae</taxon>
        <taxon>Pleurodelinae</taxon>
        <taxon>Pleurodeles</taxon>
    </lineage>
</organism>
<dbReference type="AlphaFoldDB" id="A0AAV7QBE6"/>
<keyword evidence="6 8" id="KW-0051">Antiviral defense</keyword>
<dbReference type="GO" id="GO:0005615">
    <property type="term" value="C:extracellular space"/>
    <property type="evidence" value="ECO:0007669"/>
    <property type="project" value="UniProtKB-KW"/>
</dbReference>
<keyword evidence="5 9" id="KW-0732">Signal</keyword>
<dbReference type="Proteomes" id="UP001066276">
    <property type="component" value="Chromosome 6"/>
</dbReference>
<evidence type="ECO:0000313" key="11">
    <source>
        <dbReference type="Proteomes" id="UP001066276"/>
    </source>
</evidence>
<gene>
    <name evidence="10" type="ORF">NDU88_003313</name>
</gene>
<dbReference type="GO" id="GO:0005126">
    <property type="term" value="F:cytokine receptor binding"/>
    <property type="evidence" value="ECO:0007669"/>
    <property type="project" value="InterPro"/>
</dbReference>
<evidence type="ECO:0000256" key="9">
    <source>
        <dbReference type="SAM" id="SignalP"/>
    </source>
</evidence>
<accession>A0AAV7QBE6</accession>
<keyword evidence="4" id="KW-0964">Secreted</keyword>
<evidence type="ECO:0000256" key="2">
    <source>
        <dbReference type="ARBA" id="ARBA00011033"/>
    </source>
</evidence>
<keyword evidence="7" id="KW-1015">Disulfide bond</keyword>
<reference evidence="10" key="1">
    <citation type="journal article" date="2022" name="bioRxiv">
        <title>Sequencing and chromosome-scale assembly of the giantPleurodeles waltlgenome.</title>
        <authorList>
            <person name="Brown T."/>
            <person name="Elewa A."/>
            <person name="Iarovenko S."/>
            <person name="Subramanian E."/>
            <person name="Araus A.J."/>
            <person name="Petzold A."/>
            <person name="Susuki M."/>
            <person name="Suzuki K.-i.T."/>
            <person name="Hayashi T."/>
            <person name="Toyoda A."/>
            <person name="Oliveira C."/>
            <person name="Osipova E."/>
            <person name="Leigh N.D."/>
            <person name="Simon A."/>
            <person name="Yun M.H."/>
        </authorList>
    </citation>
    <scope>NUCLEOTIDE SEQUENCE</scope>
    <source>
        <strain evidence="10">20211129_DDA</strain>
        <tissue evidence="10">Liver</tissue>
    </source>
</reference>
<evidence type="ECO:0000256" key="3">
    <source>
        <dbReference type="ARBA" id="ARBA00022514"/>
    </source>
</evidence>
<dbReference type="SUPFAM" id="SSF47266">
    <property type="entry name" value="4-helical cytokines"/>
    <property type="match status" value="1"/>
</dbReference>
<dbReference type="PANTHER" id="PTHR11691:SF73">
    <property type="entry name" value="INTERFERON BETA"/>
    <property type="match status" value="1"/>
</dbReference>
<dbReference type="PANTHER" id="PTHR11691">
    <property type="entry name" value="TYPE I INTERFERON"/>
    <property type="match status" value="1"/>
</dbReference>
<dbReference type="PRINTS" id="PR00266">
    <property type="entry name" value="INTERFERONAB"/>
</dbReference>